<dbReference type="Proteomes" id="UP000255355">
    <property type="component" value="Unassembled WGS sequence"/>
</dbReference>
<gene>
    <name evidence="1" type="ORF">DFR68_103725</name>
</gene>
<proteinExistence type="predicted"/>
<accession>A0A370HA67</accession>
<sequence length="110" mass="12295">MHKRIEGDGKGRFGFNTASVGNVDGLYNQVLGFSPIYAVKWSGRSNAMVRRDVSDLVEIRGEIVHKGTTPGALNLKGVRSWSEFVTRLCEKFDEQLVDFRSEVVPPPKNK</sequence>
<reference evidence="1 2" key="1">
    <citation type="submission" date="2018-07" db="EMBL/GenBank/DDBJ databases">
        <title>Genomic Encyclopedia of Type Strains, Phase IV (KMG-IV): sequencing the most valuable type-strain genomes for metagenomic binning, comparative biology and taxonomic classification.</title>
        <authorList>
            <person name="Goeker M."/>
        </authorList>
    </citation>
    <scope>NUCLEOTIDE SEQUENCE [LARGE SCALE GENOMIC DNA]</scope>
    <source>
        <strain evidence="1 2">DSM 44952</strain>
    </source>
</reference>
<organism evidence="1 2">
    <name type="scientific">Nocardia mexicana</name>
    <dbReference type="NCBI Taxonomy" id="279262"/>
    <lineage>
        <taxon>Bacteria</taxon>
        <taxon>Bacillati</taxon>
        <taxon>Actinomycetota</taxon>
        <taxon>Actinomycetes</taxon>
        <taxon>Mycobacteriales</taxon>
        <taxon>Nocardiaceae</taxon>
        <taxon>Nocardia</taxon>
    </lineage>
</organism>
<comment type="caution">
    <text evidence="1">The sequence shown here is derived from an EMBL/GenBank/DDBJ whole genome shotgun (WGS) entry which is preliminary data.</text>
</comment>
<dbReference type="EMBL" id="QQAZ01000003">
    <property type="protein sequence ID" value="RDI53336.1"/>
    <property type="molecule type" value="Genomic_DNA"/>
</dbReference>
<dbReference type="AlphaFoldDB" id="A0A370HA67"/>
<evidence type="ECO:0000313" key="2">
    <source>
        <dbReference type="Proteomes" id="UP000255355"/>
    </source>
</evidence>
<protein>
    <submittedName>
        <fullName evidence="1">Uncharacterized protein</fullName>
    </submittedName>
</protein>
<name>A0A370HA67_9NOCA</name>
<evidence type="ECO:0000313" key="1">
    <source>
        <dbReference type="EMBL" id="RDI53336.1"/>
    </source>
</evidence>
<keyword evidence="2" id="KW-1185">Reference proteome</keyword>